<dbReference type="InterPro" id="IPR001279">
    <property type="entry name" value="Metallo-B-lactamas"/>
</dbReference>
<accession>F5YPQ1</accession>
<dbReference type="InterPro" id="IPR050855">
    <property type="entry name" value="NDM-1-like"/>
</dbReference>
<keyword evidence="3" id="KW-0378">Hydrolase</keyword>
<dbReference type="OrthoDB" id="9761531at2"/>
<dbReference type="AlphaFoldDB" id="F5YPQ1"/>
<evidence type="ECO:0000313" key="3">
    <source>
        <dbReference type="EMBL" id="AEF85202.1"/>
    </source>
</evidence>
<dbReference type="KEGG" id="tpi:TREPR_3791"/>
<dbReference type="GO" id="GO:0017001">
    <property type="term" value="P:antibiotic catabolic process"/>
    <property type="evidence" value="ECO:0007669"/>
    <property type="project" value="UniProtKB-ARBA"/>
</dbReference>
<dbReference type="PANTHER" id="PTHR42951">
    <property type="entry name" value="METALLO-BETA-LACTAMASE DOMAIN-CONTAINING"/>
    <property type="match status" value="1"/>
</dbReference>
<comment type="similarity">
    <text evidence="1">Belongs to the metallo-beta-lactamase superfamily. Class-B beta-lactamase family.</text>
</comment>
<evidence type="ECO:0000256" key="1">
    <source>
        <dbReference type="ARBA" id="ARBA00005250"/>
    </source>
</evidence>
<dbReference type="PANTHER" id="PTHR42951:SF4">
    <property type="entry name" value="ACYL-COENZYME A THIOESTERASE MBLAC2"/>
    <property type="match status" value="1"/>
</dbReference>
<dbReference type="Gene3D" id="3.60.15.10">
    <property type="entry name" value="Ribonuclease Z/Hydroxyacylglutathione hydrolase-like"/>
    <property type="match status" value="1"/>
</dbReference>
<reference evidence="4" key="1">
    <citation type="submission" date="2009-12" db="EMBL/GenBank/DDBJ databases">
        <title>Complete sequence of Treponema primitia strain ZAS-2.</title>
        <authorList>
            <person name="Tetu S.G."/>
            <person name="Matson E."/>
            <person name="Ren Q."/>
            <person name="Seshadri R."/>
            <person name="Elbourne L."/>
            <person name="Hassan K.A."/>
            <person name="Durkin A."/>
            <person name="Radune D."/>
            <person name="Mohamoud Y."/>
            <person name="Shay R."/>
            <person name="Jin S."/>
            <person name="Zhang X."/>
            <person name="Lucey K."/>
            <person name="Ballor N.R."/>
            <person name="Ottesen E."/>
            <person name="Rosenthal R."/>
            <person name="Allen A."/>
            <person name="Leadbetter J.R."/>
            <person name="Paulsen I.T."/>
        </authorList>
    </citation>
    <scope>NUCLEOTIDE SEQUENCE [LARGE SCALE GENOMIC DNA]</scope>
    <source>
        <strain evidence="4">ATCC BAA-887 / DSM 12427 / ZAS-2</strain>
    </source>
</reference>
<name>F5YPQ1_TREPZ</name>
<keyword evidence="4" id="KW-1185">Reference proteome</keyword>
<dbReference type="HOGENOM" id="CLU_030571_2_4_12"/>
<dbReference type="SMART" id="SM00849">
    <property type="entry name" value="Lactamase_B"/>
    <property type="match status" value="1"/>
</dbReference>
<protein>
    <submittedName>
        <fullName evidence="3">Metallo-beta-lactamase superfamily hydrolase</fullName>
    </submittedName>
</protein>
<proteinExistence type="inferred from homology"/>
<evidence type="ECO:0000259" key="2">
    <source>
        <dbReference type="SMART" id="SM00849"/>
    </source>
</evidence>
<dbReference type="EMBL" id="CP001843">
    <property type="protein sequence ID" value="AEF85202.1"/>
    <property type="molecule type" value="Genomic_DNA"/>
</dbReference>
<dbReference type="CDD" id="cd07721">
    <property type="entry name" value="yflN-like_MBL-fold"/>
    <property type="match status" value="1"/>
</dbReference>
<dbReference type="SUPFAM" id="SSF56281">
    <property type="entry name" value="Metallo-hydrolase/oxidoreductase"/>
    <property type="match status" value="1"/>
</dbReference>
<dbReference type="GO" id="GO:0016787">
    <property type="term" value="F:hydrolase activity"/>
    <property type="evidence" value="ECO:0007669"/>
    <property type="project" value="UniProtKB-KW"/>
</dbReference>
<evidence type="ECO:0000313" key="4">
    <source>
        <dbReference type="Proteomes" id="UP000009223"/>
    </source>
</evidence>
<gene>
    <name evidence="3" type="ordered locus">TREPR_3791</name>
</gene>
<organism evidence="3 4">
    <name type="scientific">Treponema primitia (strain ATCC BAA-887 / DSM 12427 / ZAS-2)</name>
    <dbReference type="NCBI Taxonomy" id="545694"/>
    <lineage>
        <taxon>Bacteria</taxon>
        <taxon>Pseudomonadati</taxon>
        <taxon>Spirochaetota</taxon>
        <taxon>Spirochaetia</taxon>
        <taxon>Spirochaetales</taxon>
        <taxon>Treponemataceae</taxon>
        <taxon>Treponema</taxon>
    </lineage>
</organism>
<reference evidence="3 4" key="2">
    <citation type="journal article" date="2011" name="ISME J.">
        <title>RNA-seq reveals cooperative metabolic interactions between two termite-gut spirochete species in co-culture.</title>
        <authorList>
            <person name="Rosenthal A.Z."/>
            <person name="Matson E.G."/>
            <person name="Eldar A."/>
            <person name="Leadbetter J.R."/>
        </authorList>
    </citation>
    <scope>NUCLEOTIDE SEQUENCE [LARGE SCALE GENOMIC DNA]</scope>
    <source>
        <strain evidence="4">ATCC BAA-887 / DSM 12427 / ZAS-2</strain>
    </source>
</reference>
<dbReference type="RefSeq" id="WP_015706544.1">
    <property type="nucleotide sequence ID" value="NC_015578.1"/>
</dbReference>
<dbReference type="Proteomes" id="UP000009223">
    <property type="component" value="Chromosome"/>
</dbReference>
<sequence>MKIAEGIYSLDCAGHGHVFYLEDEQTLIDTGMPNKGRRILKELSRLGIKPEGIKRIFLTHHDVDHAGNVRFLEEKAGAEIFIGKEDLPYLMNQRARPGIKKYLTKLLGLVPPKHAKTFEVMGNSSGIQTYYTPGHTPGHHVFLYGGILFAGDLFRIEGDRVKAMNPKMNWNGDILGNSISLIKEIPFTVVCPSHGNPMTREKMLPLIEELGGKQP</sequence>
<feature type="domain" description="Metallo-beta-lactamase" evidence="2">
    <location>
        <begin position="15"/>
        <end position="194"/>
    </location>
</feature>
<dbReference type="STRING" id="545694.TREPR_3791"/>
<dbReference type="InterPro" id="IPR036866">
    <property type="entry name" value="RibonucZ/Hydroxyglut_hydro"/>
</dbReference>
<dbReference type="eggNOG" id="COG0491">
    <property type="taxonomic scope" value="Bacteria"/>
</dbReference>
<dbReference type="Pfam" id="PF00753">
    <property type="entry name" value="Lactamase_B"/>
    <property type="match status" value="1"/>
</dbReference>